<evidence type="ECO:0000313" key="3">
    <source>
        <dbReference type="EMBL" id="PIW36983.1"/>
    </source>
</evidence>
<sequence>MPKGISFIPSSDNKRSHTSGGDIEYTEGAKLNSKESKPKPLPRVSEPRQESGFSSWLKRRREHQAKKDEVRLAATDPTLPEMTPGDTVTPGLSTNLISGEIYEDEEADRRRRADELRRLQQIRTKIPSQPAVVVEAAQPDPAPSAVHEGEVVGLGQAPDLLQALPFVAQHVVDPAPAGLHEPVAPQPPILTTAPVVVNSGPVLKTKPSESKKSKRERKHREKKSLKSKRPVKHAELPVPNRGVMHQAPEQTGESRSVDVNLIPHAVLEGLKSRNRIQDLLFVAAGAAVAVFIGFGLMKWYQGQLNVDIRDTEQQIAQVEARINSYDSLQASASDLQDELTGLDEVLNQHIYWTPFLEYLEASTLPTVYYRSMSGSAKTGSFTFNAVALDYSQIDPQARLLRESALVDGVNISAASQYTESRGPETTAELSPGSVAGSSSPEQTYVSFSMTVQFSPLLFRHERRSLDRQIETSL</sequence>
<comment type="caution">
    <text evidence="3">The sequence shown here is derived from an EMBL/GenBank/DDBJ whole genome shotgun (WGS) entry which is preliminary data.</text>
</comment>
<dbReference type="EMBL" id="PFGC01000032">
    <property type="protein sequence ID" value="PIW36983.1"/>
    <property type="molecule type" value="Genomic_DNA"/>
</dbReference>
<dbReference type="AlphaFoldDB" id="A0A2M7H433"/>
<evidence type="ECO:0000313" key="4">
    <source>
        <dbReference type="Proteomes" id="UP000230292"/>
    </source>
</evidence>
<feature type="region of interest" description="Disordered" evidence="2">
    <location>
        <begin position="416"/>
        <end position="437"/>
    </location>
</feature>
<feature type="region of interest" description="Disordered" evidence="2">
    <location>
        <begin position="1"/>
        <end position="109"/>
    </location>
</feature>
<keyword evidence="1" id="KW-0175">Coiled coil</keyword>
<feature type="compositionally biased region" description="Basic residues" evidence="2">
    <location>
        <begin position="212"/>
        <end position="231"/>
    </location>
</feature>
<proteinExistence type="predicted"/>
<evidence type="ECO:0000256" key="1">
    <source>
        <dbReference type="SAM" id="Coils"/>
    </source>
</evidence>
<name>A0A2M7H433_9BACT</name>
<accession>A0A2M7H433</accession>
<feature type="region of interest" description="Disordered" evidence="2">
    <location>
        <begin position="197"/>
        <end position="255"/>
    </location>
</feature>
<dbReference type="Proteomes" id="UP000230292">
    <property type="component" value="Unassembled WGS sequence"/>
</dbReference>
<protein>
    <recommendedName>
        <fullName evidence="5">PilN domain-containing protein</fullName>
    </recommendedName>
</protein>
<evidence type="ECO:0008006" key="5">
    <source>
        <dbReference type="Google" id="ProtNLM"/>
    </source>
</evidence>
<reference evidence="3 4" key="1">
    <citation type="submission" date="2017-09" db="EMBL/GenBank/DDBJ databases">
        <title>Depth-based differentiation of microbial function through sediment-hosted aquifers and enrichment of novel symbionts in the deep terrestrial subsurface.</title>
        <authorList>
            <person name="Probst A.J."/>
            <person name="Ladd B."/>
            <person name="Jarett J.K."/>
            <person name="Geller-Mcgrath D.E."/>
            <person name="Sieber C.M."/>
            <person name="Emerson J.B."/>
            <person name="Anantharaman K."/>
            <person name="Thomas B.C."/>
            <person name="Malmstrom R."/>
            <person name="Stieglmeier M."/>
            <person name="Klingl A."/>
            <person name="Woyke T."/>
            <person name="Ryan C.M."/>
            <person name="Banfield J.F."/>
        </authorList>
    </citation>
    <scope>NUCLEOTIDE SEQUENCE [LARGE SCALE GENOMIC DNA]</scope>
    <source>
        <strain evidence="3">CG15_BIG_FIL_POST_REV_8_21_14_020_45_12</strain>
    </source>
</reference>
<gene>
    <name evidence="3" type="ORF">COW24_02520</name>
</gene>
<organism evidence="3 4">
    <name type="scientific">Candidatus Kerfeldbacteria bacterium CG15_BIG_FIL_POST_REV_8_21_14_020_45_12</name>
    <dbReference type="NCBI Taxonomy" id="2014247"/>
    <lineage>
        <taxon>Bacteria</taxon>
        <taxon>Candidatus Kerfeldiibacteriota</taxon>
    </lineage>
</organism>
<evidence type="ECO:0000256" key="2">
    <source>
        <dbReference type="SAM" id="MobiDB-lite"/>
    </source>
</evidence>
<feature type="coiled-coil region" evidence="1">
    <location>
        <begin position="301"/>
        <end position="345"/>
    </location>
</feature>